<keyword evidence="12" id="KW-1185">Reference proteome</keyword>
<sequence>MDQQTESGVRGFSIVFPVVLNLSATVPPGEPHRGLLVINLQGGGPDEGGGDGAAQMMSLEDLFTRLAEAASMAETGRKGPPPASKASIAAMEEVEAAAVAEGEECPVCLEGLAEEEAPARAMPCKHRFHGECIRKWLEMHGSCPVCRFQMPAEEEKEGTKKAAEEAVSEGDRGADES</sequence>
<dbReference type="EC" id="2.3.2.27" evidence="2"/>
<keyword evidence="3" id="KW-0808">Transferase</keyword>
<comment type="caution">
    <text evidence="11">The sequence shown here is derived from an EMBL/GenBank/DDBJ whole genome shotgun (WGS) entry which is preliminary data.</text>
</comment>
<dbReference type="CDD" id="cd16454">
    <property type="entry name" value="RING-H2_PA-TM-RING"/>
    <property type="match status" value="1"/>
</dbReference>
<protein>
    <recommendedName>
        <fullName evidence="2">RING-type E3 ubiquitin transferase</fullName>
        <ecNumber evidence="2">2.3.2.27</ecNumber>
    </recommendedName>
</protein>
<evidence type="ECO:0000256" key="3">
    <source>
        <dbReference type="ARBA" id="ARBA00022679"/>
    </source>
</evidence>
<dbReference type="Gene3D" id="3.30.40.10">
    <property type="entry name" value="Zinc/RING finger domain, C3HC4 (zinc finger)"/>
    <property type="match status" value="1"/>
</dbReference>
<dbReference type="PANTHER" id="PTHR15710">
    <property type="entry name" value="E3 UBIQUITIN-PROTEIN LIGASE PRAJA"/>
    <property type="match status" value="1"/>
</dbReference>
<evidence type="ECO:0000259" key="10">
    <source>
        <dbReference type="PROSITE" id="PS50089"/>
    </source>
</evidence>
<keyword evidence="7" id="KW-0862">Zinc</keyword>
<evidence type="ECO:0000256" key="7">
    <source>
        <dbReference type="ARBA" id="ARBA00022833"/>
    </source>
</evidence>
<gene>
    <name evidence="11" type="ORF">QJS04_geneDACA019466</name>
</gene>
<evidence type="ECO:0000313" key="11">
    <source>
        <dbReference type="EMBL" id="KAK1260767.1"/>
    </source>
</evidence>
<dbReference type="SUPFAM" id="SSF57850">
    <property type="entry name" value="RING/U-box"/>
    <property type="match status" value="1"/>
</dbReference>
<proteinExistence type="predicted"/>
<evidence type="ECO:0000256" key="4">
    <source>
        <dbReference type="ARBA" id="ARBA00022723"/>
    </source>
</evidence>
<reference evidence="11" key="2">
    <citation type="submission" date="2023-06" db="EMBL/GenBank/DDBJ databases">
        <authorList>
            <person name="Ma L."/>
            <person name="Liu K.-W."/>
            <person name="Li Z."/>
            <person name="Hsiao Y.-Y."/>
            <person name="Qi Y."/>
            <person name="Fu T."/>
            <person name="Tang G."/>
            <person name="Zhang D."/>
            <person name="Sun W.-H."/>
            <person name="Liu D.-K."/>
            <person name="Li Y."/>
            <person name="Chen G.-Z."/>
            <person name="Liu X.-D."/>
            <person name="Liao X.-Y."/>
            <person name="Jiang Y.-T."/>
            <person name="Yu X."/>
            <person name="Hao Y."/>
            <person name="Huang J."/>
            <person name="Zhao X.-W."/>
            <person name="Ke S."/>
            <person name="Chen Y.-Y."/>
            <person name="Wu W.-L."/>
            <person name="Hsu J.-L."/>
            <person name="Lin Y.-F."/>
            <person name="Huang M.-D."/>
            <person name="Li C.-Y."/>
            <person name="Huang L."/>
            <person name="Wang Z.-W."/>
            <person name="Zhao X."/>
            <person name="Zhong W.-Y."/>
            <person name="Peng D.-H."/>
            <person name="Ahmad S."/>
            <person name="Lan S."/>
            <person name="Zhang J.-S."/>
            <person name="Tsai W.-C."/>
            <person name="Van De Peer Y."/>
            <person name="Liu Z.-J."/>
        </authorList>
    </citation>
    <scope>NUCLEOTIDE SEQUENCE</scope>
    <source>
        <strain evidence="11">SCP</strain>
        <tissue evidence="11">Leaves</tissue>
    </source>
</reference>
<dbReference type="AlphaFoldDB" id="A0AAV9A9B6"/>
<dbReference type="EMBL" id="JAUJYN010000011">
    <property type="protein sequence ID" value="KAK1260767.1"/>
    <property type="molecule type" value="Genomic_DNA"/>
</dbReference>
<feature type="region of interest" description="Disordered" evidence="9">
    <location>
        <begin position="153"/>
        <end position="177"/>
    </location>
</feature>
<keyword evidence="6" id="KW-0833">Ubl conjugation pathway</keyword>
<evidence type="ECO:0000313" key="12">
    <source>
        <dbReference type="Proteomes" id="UP001179952"/>
    </source>
</evidence>
<dbReference type="Proteomes" id="UP001179952">
    <property type="component" value="Unassembled WGS sequence"/>
</dbReference>
<evidence type="ECO:0000256" key="2">
    <source>
        <dbReference type="ARBA" id="ARBA00012483"/>
    </source>
</evidence>
<evidence type="ECO:0000256" key="8">
    <source>
        <dbReference type="PROSITE-ProRule" id="PRU00175"/>
    </source>
</evidence>
<evidence type="ECO:0000256" key="1">
    <source>
        <dbReference type="ARBA" id="ARBA00000900"/>
    </source>
</evidence>
<feature type="compositionally biased region" description="Basic and acidic residues" evidence="9">
    <location>
        <begin position="157"/>
        <end position="177"/>
    </location>
</feature>
<evidence type="ECO:0000256" key="9">
    <source>
        <dbReference type="SAM" id="MobiDB-lite"/>
    </source>
</evidence>
<dbReference type="PANTHER" id="PTHR15710:SF132">
    <property type="entry name" value="E3 UBIQUITIN-PROTEIN LIGASE MPSR1"/>
    <property type="match status" value="1"/>
</dbReference>
<dbReference type="FunFam" id="3.30.40.10:FF:000127">
    <property type="entry name" value="E3 ubiquitin-protein ligase RNF181"/>
    <property type="match status" value="1"/>
</dbReference>
<dbReference type="GO" id="GO:0016567">
    <property type="term" value="P:protein ubiquitination"/>
    <property type="evidence" value="ECO:0007669"/>
    <property type="project" value="TreeGrafter"/>
</dbReference>
<dbReference type="InterPro" id="IPR001841">
    <property type="entry name" value="Znf_RING"/>
</dbReference>
<dbReference type="InterPro" id="IPR013083">
    <property type="entry name" value="Znf_RING/FYVE/PHD"/>
</dbReference>
<feature type="domain" description="RING-type" evidence="10">
    <location>
        <begin position="105"/>
        <end position="147"/>
    </location>
</feature>
<accession>A0AAV9A9B6</accession>
<evidence type="ECO:0000256" key="6">
    <source>
        <dbReference type="ARBA" id="ARBA00022786"/>
    </source>
</evidence>
<dbReference type="SMART" id="SM00184">
    <property type="entry name" value="RING"/>
    <property type="match status" value="1"/>
</dbReference>
<dbReference type="GO" id="GO:0008270">
    <property type="term" value="F:zinc ion binding"/>
    <property type="evidence" value="ECO:0007669"/>
    <property type="project" value="UniProtKB-KW"/>
</dbReference>
<reference evidence="11" key="1">
    <citation type="journal article" date="2023" name="Nat. Commun.">
        <title>Diploid and tetraploid genomes of Acorus and the evolution of monocots.</title>
        <authorList>
            <person name="Ma L."/>
            <person name="Liu K.W."/>
            <person name="Li Z."/>
            <person name="Hsiao Y.Y."/>
            <person name="Qi Y."/>
            <person name="Fu T."/>
            <person name="Tang G.D."/>
            <person name="Zhang D."/>
            <person name="Sun W.H."/>
            <person name="Liu D.K."/>
            <person name="Li Y."/>
            <person name="Chen G.Z."/>
            <person name="Liu X.D."/>
            <person name="Liao X.Y."/>
            <person name="Jiang Y.T."/>
            <person name="Yu X."/>
            <person name="Hao Y."/>
            <person name="Huang J."/>
            <person name="Zhao X.W."/>
            <person name="Ke S."/>
            <person name="Chen Y.Y."/>
            <person name="Wu W.L."/>
            <person name="Hsu J.L."/>
            <person name="Lin Y.F."/>
            <person name="Huang M.D."/>
            <person name="Li C.Y."/>
            <person name="Huang L."/>
            <person name="Wang Z.W."/>
            <person name="Zhao X."/>
            <person name="Zhong W.Y."/>
            <person name="Peng D.H."/>
            <person name="Ahmad S."/>
            <person name="Lan S."/>
            <person name="Zhang J.S."/>
            <person name="Tsai W.C."/>
            <person name="Van de Peer Y."/>
            <person name="Liu Z.J."/>
        </authorList>
    </citation>
    <scope>NUCLEOTIDE SEQUENCE</scope>
    <source>
        <strain evidence="11">SCP</strain>
    </source>
</reference>
<dbReference type="Pfam" id="PF13639">
    <property type="entry name" value="zf-RING_2"/>
    <property type="match status" value="1"/>
</dbReference>
<name>A0AAV9A9B6_ACOGR</name>
<keyword evidence="4" id="KW-0479">Metal-binding</keyword>
<keyword evidence="5 8" id="KW-0863">Zinc-finger</keyword>
<organism evidence="11 12">
    <name type="scientific">Acorus gramineus</name>
    <name type="common">Dwarf sweet flag</name>
    <dbReference type="NCBI Taxonomy" id="55184"/>
    <lineage>
        <taxon>Eukaryota</taxon>
        <taxon>Viridiplantae</taxon>
        <taxon>Streptophyta</taxon>
        <taxon>Embryophyta</taxon>
        <taxon>Tracheophyta</taxon>
        <taxon>Spermatophyta</taxon>
        <taxon>Magnoliopsida</taxon>
        <taxon>Liliopsida</taxon>
        <taxon>Acoraceae</taxon>
        <taxon>Acorus</taxon>
    </lineage>
</organism>
<dbReference type="GO" id="GO:0061630">
    <property type="term" value="F:ubiquitin protein ligase activity"/>
    <property type="evidence" value="ECO:0007669"/>
    <property type="project" value="UniProtKB-EC"/>
</dbReference>
<dbReference type="PROSITE" id="PS50089">
    <property type="entry name" value="ZF_RING_2"/>
    <property type="match status" value="1"/>
</dbReference>
<dbReference type="GO" id="GO:0005737">
    <property type="term" value="C:cytoplasm"/>
    <property type="evidence" value="ECO:0007669"/>
    <property type="project" value="TreeGrafter"/>
</dbReference>
<evidence type="ECO:0000256" key="5">
    <source>
        <dbReference type="ARBA" id="ARBA00022771"/>
    </source>
</evidence>
<comment type="catalytic activity">
    <reaction evidence="1">
        <text>S-ubiquitinyl-[E2 ubiquitin-conjugating enzyme]-L-cysteine + [acceptor protein]-L-lysine = [E2 ubiquitin-conjugating enzyme]-L-cysteine + N(6)-ubiquitinyl-[acceptor protein]-L-lysine.</text>
        <dbReference type="EC" id="2.3.2.27"/>
    </reaction>
</comment>